<feature type="compositionally biased region" description="Basic residues" evidence="2">
    <location>
        <begin position="350"/>
        <end position="362"/>
    </location>
</feature>
<feature type="region of interest" description="Disordered" evidence="2">
    <location>
        <begin position="1"/>
        <end position="26"/>
    </location>
</feature>
<dbReference type="OrthoDB" id="10567483at2759"/>
<dbReference type="Proteomes" id="UP000887568">
    <property type="component" value="Unplaced"/>
</dbReference>
<feature type="compositionally biased region" description="Basic and acidic residues" evidence="2">
    <location>
        <begin position="554"/>
        <end position="565"/>
    </location>
</feature>
<feature type="compositionally biased region" description="Basic and acidic residues" evidence="2">
    <location>
        <begin position="1140"/>
        <end position="1149"/>
    </location>
</feature>
<accession>A0A913ZD44</accession>
<feature type="compositionally biased region" description="Basic and acidic residues" evidence="2">
    <location>
        <begin position="1011"/>
        <end position="1021"/>
    </location>
</feature>
<dbReference type="RefSeq" id="XP_038048965.1">
    <property type="nucleotide sequence ID" value="XM_038193037.1"/>
</dbReference>
<protein>
    <submittedName>
        <fullName evidence="3">Uncharacterized protein</fullName>
    </submittedName>
</protein>
<evidence type="ECO:0000313" key="3">
    <source>
        <dbReference type="EnsemblMetazoa" id="XP_038048966.1"/>
    </source>
</evidence>
<feature type="compositionally biased region" description="Polar residues" evidence="2">
    <location>
        <begin position="1125"/>
        <end position="1135"/>
    </location>
</feature>
<feature type="compositionally biased region" description="Basic and acidic residues" evidence="2">
    <location>
        <begin position="991"/>
        <end position="1002"/>
    </location>
</feature>
<feature type="region of interest" description="Disordered" evidence="2">
    <location>
        <begin position="183"/>
        <end position="378"/>
    </location>
</feature>
<feature type="region of interest" description="Disordered" evidence="2">
    <location>
        <begin position="991"/>
        <end position="1171"/>
    </location>
</feature>
<keyword evidence="1" id="KW-0175">Coiled coil</keyword>
<dbReference type="AlphaFoldDB" id="A0A913ZD44"/>
<feature type="compositionally biased region" description="Basic and acidic residues" evidence="2">
    <location>
        <begin position="1042"/>
        <end position="1078"/>
    </location>
</feature>
<feature type="compositionally biased region" description="Polar residues" evidence="2">
    <location>
        <begin position="1103"/>
        <end position="1116"/>
    </location>
</feature>
<feature type="compositionally biased region" description="Basic residues" evidence="2">
    <location>
        <begin position="1022"/>
        <end position="1041"/>
    </location>
</feature>
<feature type="coiled-coil region" evidence="1">
    <location>
        <begin position="1172"/>
        <end position="1200"/>
    </location>
</feature>
<feature type="compositionally biased region" description="Polar residues" evidence="2">
    <location>
        <begin position="242"/>
        <end position="254"/>
    </location>
</feature>
<evidence type="ECO:0000313" key="4">
    <source>
        <dbReference type="Proteomes" id="UP000887568"/>
    </source>
</evidence>
<evidence type="ECO:0000256" key="1">
    <source>
        <dbReference type="SAM" id="Coils"/>
    </source>
</evidence>
<sequence>MADTETDASAQLRTSTSTPSTTSCTTTTAQCMSVPANVVEAINKSSDLVPALFALPCESGHTKKLKLSKRVGWLRDGVFTTGYMEINMKEAKQKGIFNRPRRVTLVRREDSGFHSTEVGAGSKAPTCNQLSTAMLKRNTSATALVDIKGELIPNTILVDKGSMLMSEEASGKLVALNSHDHPVAARSEEKHTGNLKEEASKNPVVNQKLSDDSSRGGPNGQDSDNNNTSKPSSDSDMRGCVQVSQSTQGAPTGSSRDDGDHLTATEYFLTEGGEASPIKGKSAQESGQDYPATPAVRTLQHLMQIADADRKGSDSESGDSPALTEQQVPKNPPTTHHSDEARPPPTTSARRSRRKSLPPRRYKSQETQPSRRPSLNKVVDLLVSKAVENKSTAKLNPKKLDSDLSSTDDLGSAVTPATVGTLVTLPSHVETEPQKIEGLIKRTKWPMTKTPSERCSIVLSPVDGDKSSPCLLTNDGKRTVPNLCKDPEGHVDHSYVSETNDAAPIRAVIPHGENTYSSSANLKEALLNAGVSVSDRPASQTLNQNPCETNGQVARDDSKSDRPSDEVSDGVPTLRIGSVYSLSEKEAKELFPDTKLAKPATKPVESKPETDRTNPVNPTANLGVTVQSQPIHTPQAQRINIGGQSQSSGNVAGGLQRASTFPFSNSSNVKLYNITSSVRKRAVCTPVTTVAMNPPANLAPSNFIGVPSSTGVAKLQQPVYPPATQMYTLIPSTQTPICPNPSKLLSFVPVQVGTLQGATVSSPRAVPVFPTSAVQVIPPTSTHFPVRISTSAAPSVSKSQTPAGLSLPVGTPSPGSILSKIVVTRISNEASGNVQTALGANASEVEGENKPIPVSSCVVPKTCAASGVAGSGHAVVSPPQTATAQASLIVSAKRTMVIRKVVNVPTLAGAKETPSTQQTKSGVEPKPSAQPGANPLAHAVRKTFLVTTSNGEKRLVSLPADADAAGVLMQMASSKAFQFVVPQKAVVKQTEIKKDNQEEKQSSEGIPSKHSSKEAKKSSEKRSHKSRHKTKKKLPILKIKFRKEPQVDPNEELHVEPKEEPHVEPKEEPQAETDIRRSTRDKKLKRPYSPPSGSSRRAKVCRSETQVVTSGETKLSPSVKDTEESQLPCTKTESVSPDAEPTRSDKDMSDGEDSLPPQPPPPPSYVDRGDRVKRLKELMKEKEKALEEILLRRKRELEERLADPELCDL</sequence>
<evidence type="ECO:0000256" key="2">
    <source>
        <dbReference type="SAM" id="MobiDB-lite"/>
    </source>
</evidence>
<dbReference type="RefSeq" id="XP_038048966.1">
    <property type="nucleotide sequence ID" value="XM_038193038.1"/>
</dbReference>
<feature type="region of interest" description="Disordered" evidence="2">
    <location>
        <begin position="591"/>
        <end position="620"/>
    </location>
</feature>
<dbReference type="OMA" id="GYMEINT"/>
<keyword evidence="4" id="KW-1185">Reference proteome</keyword>
<proteinExistence type="predicted"/>
<reference evidence="3" key="1">
    <citation type="submission" date="2022-11" db="UniProtKB">
        <authorList>
            <consortium name="EnsemblMetazoa"/>
        </authorList>
    </citation>
    <scope>IDENTIFICATION</scope>
</reference>
<feature type="region of interest" description="Disordered" evidence="2">
    <location>
        <begin position="536"/>
        <end position="572"/>
    </location>
</feature>
<feature type="compositionally biased region" description="Basic and acidic residues" evidence="2">
    <location>
        <begin position="183"/>
        <end position="200"/>
    </location>
</feature>
<dbReference type="EnsemblMetazoa" id="XM_038193038.1">
    <property type="protein sequence ID" value="XP_038048966.1"/>
    <property type="gene ID" value="LOC119722740"/>
</dbReference>
<organism evidence="3 4">
    <name type="scientific">Patiria miniata</name>
    <name type="common">Bat star</name>
    <name type="synonym">Asterina miniata</name>
    <dbReference type="NCBI Taxonomy" id="46514"/>
    <lineage>
        <taxon>Eukaryota</taxon>
        <taxon>Metazoa</taxon>
        <taxon>Echinodermata</taxon>
        <taxon>Eleutherozoa</taxon>
        <taxon>Asterozoa</taxon>
        <taxon>Asteroidea</taxon>
        <taxon>Valvatacea</taxon>
        <taxon>Valvatida</taxon>
        <taxon>Asterinidae</taxon>
        <taxon>Patiria</taxon>
    </lineage>
</organism>
<feature type="compositionally biased region" description="Low complexity" evidence="2">
    <location>
        <begin position="14"/>
        <end position="26"/>
    </location>
</feature>
<dbReference type="GeneID" id="119722740"/>
<name>A0A913ZD44_PATMI</name>
<feature type="region of interest" description="Disordered" evidence="2">
    <location>
        <begin position="909"/>
        <end position="934"/>
    </location>
</feature>
<feature type="compositionally biased region" description="Polar residues" evidence="2">
    <location>
        <begin position="220"/>
        <end position="234"/>
    </location>
</feature>
<feature type="compositionally biased region" description="Polar residues" evidence="2">
    <location>
        <begin position="323"/>
        <end position="335"/>
    </location>
</feature>
<dbReference type="EnsemblMetazoa" id="XM_038193037.1">
    <property type="protein sequence ID" value="XP_038048965.1"/>
    <property type="gene ID" value="LOC119722740"/>
</dbReference>
<feature type="compositionally biased region" description="Polar residues" evidence="2">
    <location>
        <begin position="537"/>
        <end position="552"/>
    </location>
</feature>